<dbReference type="GO" id="GO:0006457">
    <property type="term" value="P:protein folding"/>
    <property type="evidence" value="ECO:0007669"/>
    <property type="project" value="TreeGrafter"/>
</dbReference>
<evidence type="ECO:0000259" key="12">
    <source>
        <dbReference type="PROSITE" id="PS51352"/>
    </source>
</evidence>
<feature type="non-terminal residue" evidence="13">
    <location>
        <position position="1"/>
    </location>
</feature>
<evidence type="ECO:0000256" key="9">
    <source>
        <dbReference type="ARBA" id="ARBA00023235"/>
    </source>
</evidence>
<dbReference type="InterPro" id="IPR005788">
    <property type="entry name" value="PDI_thioredoxin-like_dom"/>
</dbReference>
<evidence type="ECO:0000256" key="4">
    <source>
        <dbReference type="ARBA" id="ARBA00012723"/>
    </source>
</evidence>
<evidence type="ECO:0000256" key="3">
    <source>
        <dbReference type="ARBA" id="ARBA00006347"/>
    </source>
</evidence>
<keyword evidence="8" id="KW-1015">Disulfide bond</keyword>
<proteinExistence type="inferred from homology"/>
<evidence type="ECO:0000256" key="11">
    <source>
        <dbReference type="RuleBase" id="RU004208"/>
    </source>
</evidence>
<feature type="domain" description="Thioredoxin" evidence="12">
    <location>
        <begin position="1"/>
        <end position="112"/>
    </location>
</feature>
<dbReference type="PANTHER" id="PTHR18929:SF132">
    <property type="entry name" value="PROTEIN DISULFIDE-ISOMERASE A3"/>
    <property type="match status" value="1"/>
</dbReference>
<evidence type="ECO:0000256" key="10">
    <source>
        <dbReference type="ARBA" id="ARBA00023284"/>
    </source>
</evidence>
<dbReference type="PROSITE" id="PS51352">
    <property type="entry name" value="THIOREDOXIN_2"/>
    <property type="match status" value="1"/>
</dbReference>
<keyword evidence="7" id="KW-0256">Endoplasmic reticulum</keyword>
<organism evidence="13 14">
    <name type="scientific">Rotaria magnacalcarata</name>
    <dbReference type="NCBI Taxonomy" id="392030"/>
    <lineage>
        <taxon>Eukaryota</taxon>
        <taxon>Metazoa</taxon>
        <taxon>Spiralia</taxon>
        <taxon>Gnathifera</taxon>
        <taxon>Rotifera</taxon>
        <taxon>Eurotatoria</taxon>
        <taxon>Bdelloidea</taxon>
        <taxon>Philodinida</taxon>
        <taxon>Philodinidae</taxon>
        <taxon>Rotaria</taxon>
    </lineage>
</organism>
<comment type="subcellular location">
    <subcellularLocation>
        <location evidence="2">Endoplasmic reticulum lumen</location>
    </subcellularLocation>
</comment>
<evidence type="ECO:0000256" key="2">
    <source>
        <dbReference type="ARBA" id="ARBA00004319"/>
    </source>
</evidence>
<dbReference type="GO" id="GO:0005788">
    <property type="term" value="C:endoplasmic reticulum lumen"/>
    <property type="evidence" value="ECO:0007669"/>
    <property type="project" value="UniProtKB-SubCell"/>
</dbReference>
<comment type="caution">
    <text evidence="13">The sequence shown here is derived from an EMBL/GenBank/DDBJ whole genome shotgun (WGS) entry which is preliminary data.</text>
</comment>
<dbReference type="PANTHER" id="PTHR18929">
    <property type="entry name" value="PROTEIN DISULFIDE ISOMERASE"/>
    <property type="match status" value="1"/>
</dbReference>
<keyword evidence="10" id="KW-0676">Redox-active center</keyword>
<keyword evidence="6" id="KW-0677">Repeat</keyword>
<dbReference type="InterPro" id="IPR017937">
    <property type="entry name" value="Thioredoxin_CS"/>
</dbReference>
<dbReference type="Pfam" id="PF00085">
    <property type="entry name" value="Thioredoxin"/>
    <property type="match status" value="1"/>
</dbReference>
<evidence type="ECO:0000256" key="7">
    <source>
        <dbReference type="ARBA" id="ARBA00022824"/>
    </source>
</evidence>
<dbReference type="AlphaFoldDB" id="A0A8S3J9T9"/>
<dbReference type="EMBL" id="CAJOBI010343895">
    <property type="protein sequence ID" value="CAF5216231.1"/>
    <property type="molecule type" value="Genomic_DNA"/>
</dbReference>
<reference evidence="13" key="1">
    <citation type="submission" date="2021-02" db="EMBL/GenBank/DDBJ databases">
        <authorList>
            <person name="Nowell W R."/>
        </authorList>
    </citation>
    <scope>NUCLEOTIDE SEQUENCE</scope>
</reference>
<dbReference type="PROSITE" id="PS00194">
    <property type="entry name" value="THIOREDOXIN_1"/>
    <property type="match status" value="1"/>
</dbReference>
<dbReference type="NCBIfam" id="TIGR01126">
    <property type="entry name" value="pdi_dom"/>
    <property type="match status" value="1"/>
</dbReference>
<protein>
    <recommendedName>
        <fullName evidence="4">protein disulfide-isomerase</fullName>
        <ecNumber evidence="4">5.3.4.1</ecNumber>
    </recommendedName>
</protein>
<comment type="catalytic activity">
    <reaction evidence="1">
        <text>Catalyzes the rearrangement of -S-S- bonds in proteins.</text>
        <dbReference type="EC" id="5.3.4.1"/>
    </reaction>
</comment>
<name>A0A8S3J9T9_9BILA</name>
<dbReference type="EC" id="5.3.4.1" evidence="4"/>
<dbReference type="Gene3D" id="3.40.30.10">
    <property type="entry name" value="Glutaredoxin"/>
    <property type="match status" value="1"/>
</dbReference>
<accession>A0A8S3J9T9</accession>
<feature type="non-terminal residue" evidence="13">
    <location>
        <position position="136"/>
    </location>
</feature>
<dbReference type="GO" id="GO:0034976">
    <property type="term" value="P:response to endoplasmic reticulum stress"/>
    <property type="evidence" value="ECO:0007669"/>
    <property type="project" value="TreeGrafter"/>
</dbReference>
<dbReference type="InterPro" id="IPR036249">
    <property type="entry name" value="Thioredoxin-like_sf"/>
</dbReference>
<gene>
    <name evidence="13" type="ORF">SMN809_LOCUS79939</name>
</gene>
<dbReference type="InterPro" id="IPR013766">
    <property type="entry name" value="Thioredoxin_domain"/>
</dbReference>
<evidence type="ECO:0000313" key="14">
    <source>
        <dbReference type="Proteomes" id="UP000676336"/>
    </source>
</evidence>
<evidence type="ECO:0000256" key="1">
    <source>
        <dbReference type="ARBA" id="ARBA00001182"/>
    </source>
</evidence>
<evidence type="ECO:0000313" key="13">
    <source>
        <dbReference type="EMBL" id="CAF5216231.1"/>
    </source>
</evidence>
<comment type="similarity">
    <text evidence="3 11">Belongs to the protein disulfide isomerase family.</text>
</comment>
<dbReference type="PRINTS" id="PR00421">
    <property type="entry name" value="THIOREDOXIN"/>
</dbReference>
<dbReference type="SUPFAM" id="SSF52833">
    <property type="entry name" value="Thioredoxin-like"/>
    <property type="match status" value="1"/>
</dbReference>
<keyword evidence="5" id="KW-0732">Signal</keyword>
<keyword evidence="9" id="KW-0413">Isomerase</keyword>
<evidence type="ECO:0000256" key="8">
    <source>
        <dbReference type="ARBA" id="ARBA00023157"/>
    </source>
</evidence>
<evidence type="ECO:0000256" key="5">
    <source>
        <dbReference type="ARBA" id="ARBA00022729"/>
    </source>
</evidence>
<dbReference type="FunFam" id="3.40.30.10:FF:000017">
    <property type="entry name" value="Protein disulfide-isomerase A4"/>
    <property type="match status" value="1"/>
</dbReference>
<sequence length="136" mass="15141">ATAEDVLVFTDNDFETKINQHDIILVKFYAPWCGHCKRLAPEYDKAATILLKADPPVALAKVDCTVETKICGKYSVSGYPTLKIFKNGEFAEDYNGPREADGIVSTMRSKAGPSYRVLENLADYEKYLDNAEPSII</sequence>
<dbReference type="GO" id="GO:0003756">
    <property type="term" value="F:protein disulfide isomerase activity"/>
    <property type="evidence" value="ECO:0007669"/>
    <property type="project" value="UniProtKB-EC"/>
</dbReference>
<dbReference type="CDD" id="cd02961">
    <property type="entry name" value="PDI_a_family"/>
    <property type="match status" value="1"/>
</dbReference>
<evidence type="ECO:0000256" key="6">
    <source>
        <dbReference type="ARBA" id="ARBA00022737"/>
    </source>
</evidence>
<dbReference type="Proteomes" id="UP000676336">
    <property type="component" value="Unassembled WGS sequence"/>
</dbReference>